<accession>A0A255XJ88</accession>
<evidence type="ECO:0000313" key="6">
    <source>
        <dbReference type="Proteomes" id="UP000216361"/>
    </source>
</evidence>
<feature type="region of interest" description="Disordered" evidence="3">
    <location>
        <begin position="441"/>
        <end position="471"/>
    </location>
</feature>
<reference evidence="5 6" key="1">
    <citation type="submission" date="2017-07" db="EMBL/GenBank/DDBJ databases">
        <title>Elstera cyanobacteriorum sp. nov., a novel bacterium isolated from cyanobacterial aggregates in a eutrophic lake.</title>
        <authorList>
            <person name="Cai H."/>
        </authorList>
    </citation>
    <scope>NUCLEOTIDE SEQUENCE [LARGE SCALE GENOMIC DNA]</scope>
    <source>
        <strain evidence="5 6">TH019</strain>
    </source>
</reference>
<keyword evidence="1" id="KW-0560">Oxidoreductase</keyword>
<dbReference type="OrthoDB" id="4230779at2"/>
<gene>
    <name evidence="5" type="ORF">CHR90_18975</name>
</gene>
<feature type="domain" description="FAD-binding" evidence="4">
    <location>
        <begin position="10"/>
        <end position="322"/>
    </location>
</feature>
<name>A0A255XJ88_9PROT</name>
<dbReference type="Pfam" id="PF01494">
    <property type="entry name" value="FAD_binding_3"/>
    <property type="match status" value="1"/>
</dbReference>
<evidence type="ECO:0000256" key="3">
    <source>
        <dbReference type="SAM" id="MobiDB-lite"/>
    </source>
</evidence>
<dbReference type="InterPro" id="IPR002938">
    <property type="entry name" value="FAD-bd"/>
</dbReference>
<dbReference type="PANTHER" id="PTHR13789:SF309">
    <property type="entry name" value="PUTATIVE (AFU_ORTHOLOGUE AFUA_6G14510)-RELATED"/>
    <property type="match status" value="1"/>
</dbReference>
<evidence type="ECO:0000259" key="4">
    <source>
        <dbReference type="Pfam" id="PF01494"/>
    </source>
</evidence>
<dbReference type="RefSeq" id="WP_094410677.1">
    <property type="nucleotide sequence ID" value="NZ_BMJZ01000002.1"/>
</dbReference>
<dbReference type="Gene3D" id="3.50.50.60">
    <property type="entry name" value="FAD/NAD(P)-binding domain"/>
    <property type="match status" value="1"/>
</dbReference>
<evidence type="ECO:0000313" key="5">
    <source>
        <dbReference type="EMBL" id="OYQ17039.1"/>
    </source>
</evidence>
<dbReference type="InterPro" id="IPR036188">
    <property type="entry name" value="FAD/NAD-bd_sf"/>
</dbReference>
<sequence length="471" mass="49622">MLPAAATPQEIAVLGAGMGGLAAACFLADAGHAVTLIEAFEAPRPLGSGLLLQPSGLSVLACLGLDTALLPHGARISRLYGRAVGGKITLLDVRYAALAPRLFGLGVTRTALFETLYTAAQARPIRLITGAPVTGATDLDPDGSGGFVETAAGRFGPFDLIVDASGANSPLRAQVGNVRRDRPYPFGALWGLVNLKDSRFAPDVLDQRYQAARHMIGVLPVGGNRAALFWSEPTATLGDWPHADLTAWRDTLRRLWPETEPLAAQITEHGHLTPARYRDVVLKTPIAGRLLFIGDAAHCTSPQLGQGANLALLDALVLSLCLSGARPLPEALAHYARARQGQQRFYQWASRWLTPFFQSNARLLPWLRYPFCALPCWFPPTQWIGAQVLAGVKTGMFSRIDPGAWAPAYRLAPRAYRRPQDSGAPGLALSFSALLAMEAGGESSDGFADSSGDTGGSGGDTGGGDGGGGGD</sequence>
<dbReference type="GO" id="GO:0004497">
    <property type="term" value="F:monooxygenase activity"/>
    <property type="evidence" value="ECO:0007669"/>
    <property type="project" value="UniProtKB-KW"/>
</dbReference>
<dbReference type="GO" id="GO:0071949">
    <property type="term" value="F:FAD binding"/>
    <property type="evidence" value="ECO:0007669"/>
    <property type="project" value="InterPro"/>
</dbReference>
<protein>
    <recommendedName>
        <fullName evidence="4">FAD-binding domain-containing protein</fullName>
    </recommendedName>
</protein>
<dbReference type="InterPro" id="IPR050493">
    <property type="entry name" value="FAD-dep_Monooxygenase_BioMet"/>
</dbReference>
<dbReference type="SUPFAM" id="SSF51905">
    <property type="entry name" value="FAD/NAD(P)-binding domain"/>
    <property type="match status" value="1"/>
</dbReference>
<dbReference type="Gene3D" id="3.30.9.10">
    <property type="entry name" value="D-Amino Acid Oxidase, subunit A, domain 2"/>
    <property type="match status" value="1"/>
</dbReference>
<comment type="caution">
    <text evidence="5">The sequence shown here is derived from an EMBL/GenBank/DDBJ whole genome shotgun (WGS) entry which is preliminary data.</text>
</comment>
<dbReference type="AlphaFoldDB" id="A0A255XJ88"/>
<feature type="compositionally biased region" description="Gly residues" evidence="3">
    <location>
        <begin position="453"/>
        <end position="471"/>
    </location>
</feature>
<dbReference type="PRINTS" id="PR00420">
    <property type="entry name" value="RNGMNOXGNASE"/>
</dbReference>
<dbReference type="Proteomes" id="UP000216361">
    <property type="component" value="Unassembled WGS sequence"/>
</dbReference>
<keyword evidence="2" id="KW-0503">Monooxygenase</keyword>
<evidence type="ECO:0000256" key="1">
    <source>
        <dbReference type="ARBA" id="ARBA00023002"/>
    </source>
</evidence>
<feature type="compositionally biased region" description="Low complexity" evidence="3">
    <location>
        <begin position="441"/>
        <end position="452"/>
    </location>
</feature>
<dbReference type="PANTHER" id="PTHR13789">
    <property type="entry name" value="MONOOXYGENASE"/>
    <property type="match status" value="1"/>
</dbReference>
<evidence type="ECO:0000256" key="2">
    <source>
        <dbReference type="ARBA" id="ARBA00023033"/>
    </source>
</evidence>
<dbReference type="EMBL" id="NOXS01000035">
    <property type="protein sequence ID" value="OYQ17039.1"/>
    <property type="molecule type" value="Genomic_DNA"/>
</dbReference>
<keyword evidence="6" id="KW-1185">Reference proteome</keyword>
<proteinExistence type="predicted"/>
<organism evidence="5 6">
    <name type="scientific">Elstera cyanobacteriorum</name>
    <dbReference type="NCBI Taxonomy" id="2022747"/>
    <lineage>
        <taxon>Bacteria</taxon>
        <taxon>Pseudomonadati</taxon>
        <taxon>Pseudomonadota</taxon>
        <taxon>Alphaproteobacteria</taxon>
        <taxon>Rhodospirillales</taxon>
        <taxon>Rhodospirillaceae</taxon>
        <taxon>Elstera</taxon>
    </lineage>
</organism>